<evidence type="ECO:0000256" key="3">
    <source>
        <dbReference type="ARBA" id="ARBA00022729"/>
    </source>
</evidence>
<keyword evidence="9" id="KW-1185">Reference proteome</keyword>
<organism evidence="8 9">
    <name type="scientific">Mucilaginibacter aquatilis</name>
    <dbReference type="NCBI Taxonomy" id="1517760"/>
    <lineage>
        <taxon>Bacteria</taxon>
        <taxon>Pseudomonadati</taxon>
        <taxon>Bacteroidota</taxon>
        <taxon>Sphingobacteriia</taxon>
        <taxon>Sphingobacteriales</taxon>
        <taxon>Sphingobacteriaceae</taxon>
        <taxon>Mucilaginibacter</taxon>
    </lineage>
</organism>
<evidence type="ECO:0000259" key="7">
    <source>
        <dbReference type="Pfam" id="PF14322"/>
    </source>
</evidence>
<comment type="caution">
    <text evidence="8">The sequence shown here is derived from an EMBL/GenBank/DDBJ whole genome shotgun (WGS) entry which is preliminary data.</text>
</comment>
<accession>A0A6I4IGI3</accession>
<dbReference type="Pfam" id="PF14322">
    <property type="entry name" value="SusD-like_3"/>
    <property type="match status" value="1"/>
</dbReference>
<keyword evidence="3" id="KW-0732">Signal</keyword>
<evidence type="ECO:0000256" key="4">
    <source>
        <dbReference type="ARBA" id="ARBA00023136"/>
    </source>
</evidence>
<evidence type="ECO:0000256" key="1">
    <source>
        <dbReference type="ARBA" id="ARBA00004442"/>
    </source>
</evidence>
<dbReference type="GO" id="GO:0009279">
    <property type="term" value="C:cell outer membrane"/>
    <property type="evidence" value="ECO:0007669"/>
    <property type="project" value="UniProtKB-SubCell"/>
</dbReference>
<dbReference type="RefSeq" id="WP_157542982.1">
    <property type="nucleotide sequence ID" value="NZ_WQLA01000007.1"/>
</dbReference>
<gene>
    <name evidence="8" type="ORF">GO816_16070</name>
</gene>
<dbReference type="EMBL" id="WQLA01000007">
    <property type="protein sequence ID" value="MVN92656.1"/>
    <property type="molecule type" value="Genomic_DNA"/>
</dbReference>
<dbReference type="SUPFAM" id="SSF48452">
    <property type="entry name" value="TPR-like"/>
    <property type="match status" value="1"/>
</dbReference>
<comment type="similarity">
    <text evidence="2">Belongs to the SusD family.</text>
</comment>
<name>A0A6I4IGI3_9SPHI</name>
<keyword evidence="4" id="KW-0472">Membrane</keyword>
<feature type="domain" description="SusD-like N-terminal" evidence="7">
    <location>
        <begin position="147"/>
        <end position="212"/>
    </location>
</feature>
<evidence type="ECO:0000313" key="8">
    <source>
        <dbReference type="EMBL" id="MVN92656.1"/>
    </source>
</evidence>
<keyword evidence="5" id="KW-0998">Cell outer membrane</keyword>
<evidence type="ECO:0000256" key="2">
    <source>
        <dbReference type="ARBA" id="ARBA00006275"/>
    </source>
</evidence>
<comment type="subcellular location">
    <subcellularLocation>
        <location evidence="1">Cell outer membrane</location>
    </subcellularLocation>
</comment>
<evidence type="ECO:0000256" key="5">
    <source>
        <dbReference type="ARBA" id="ARBA00023237"/>
    </source>
</evidence>
<sequence length="618" mass="69339">MIKQIKSHITKSFIVLSIAATLPACINKDEFFLLPDRNGIDAAIWDTEGAVQLHLNRTYDVVIPNFPFQLRPDRYGVQMASDENYFPDVDQWAKAALGLQGTLGVNDVRYTGNGYNYNPGINRYFDVGRCNEAIKNIPLGSIPQATQRVLLGQYHALRAMAYFELVKVYGGVPLPLEPQRPETVYLEGRKSAKVCFDAIISDLNNAITMLDGVVWDDGTGRGKISKLIATCLKAKVLLYWASPQFNPLNDPKHPYDASRWQTALQANKEAYDMCVASGKKLMTNYADIFRVEGTANTEAVLVRTFSNSINARGHNTESITRPSSENGSPFTGFMATKKLLDAYPMRDGNPRGTSTQFPYDDLLFWQNRDPRFEATIAYNGGSWPLSGNLNRRQWTYNTAVGESNGNGVYCKRFTTPTLTAANVPYSNNLGGNGMDWIELRLAEVMLNYADCMNETGNSAGAKDMVRQLRVRANIVQGNNDYGLGNVNGIEQVRTLLINERMIEFAFENKRNSDLRRTRQMHLLNGNMTKLEVQLNVASDKAVLEASTNGVAFRETLNTNDKATYQKYFRHVLTTNTQYLPYNVPEYHYFYTFHNDFVNNGANIATTIGWPGGTFDPLD</sequence>
<feature type="domain" description="RagB/SusD" evidence="6">
    <location>
        <begin position="298"/>
        <end position="580"/>
    </location>
</feature>
<dbReference type="InterPro" id="IPR011990">
    <property type="entry name" value="TPR-like_helical_dom_sf"/>
</dbReference>
<dbReference type="Gene3D" id="1.25.40.390">
    <property type="match status" value="1"/>
</dbReference>
<proteinExistence type="inferred from homology"/>
<dbReference type="InterPro" id="IPR012944">
    <property type="entry name" value="SusD_RagB_dom"/>
</dbReference>
<dbReference type="InterPro" id="IPR033985">
    <property type="entry name" value="SusD-like_N"/>
</dbReference>
<evidence type="ECO:0000313" key="9">
    <source>
        <dbReference type="Proteomes" id="UP000434850"/>
    </source>
</evidence>
<dbReference type="Pfam" id="PF07980">
    <property type="entry name" value="SusD_RagB"/>
    <property type="match status" value="1"/>
</dbReference>
<reference evidence="8 9" key="1">
    <citation type="submission" date="2019-12" db="EMBL/GenBank/DDBJ databases">
        <title>Mucilaginibacter sp. HME9299 genome sequencing and assembly.</title>
        <authorList>
            <person name="Kang H."/>
            <person name="Kim H."/>
            <person name="Joh K."/>
        </authorList>
    </citation>
    <scope>NUCLEOTIDE SEQUENCE [LARGE SCALE GENOMIC DNA]</scope>
    <source>
        <strain evidence="8 9">HME9299</strain>
    </source>
</reference>
<evidence type="ECO:0000259" key="6">
    <source>
        <dbReference type="Pfam" id="PF07980"/>
    </source>
</evidence>
<dbReference type="Proteomes" id="UP000434850">
    <property type="component" value="Unassembled WGS sequence"/>
</dbReference>
<protein>
    <submittedName>
        <fullName evidence="8">RagB/SusD family nutrient uptake outer membrane protein</fullName>
    </submittedName>
</protein>
<dbReference type="AlphaFoldDB" id="A0A6I4IGI3"/>
<dbReference type="OrthoDB" id="5694214at2"/>